<dbReference type="GO" id="GO:0055085">
    <property type="term" value="P:transmembrane transport"/>
    <property type="evidence" value="ECO:0007669"/>
    <property type="project" value="InterPro"/>
</dbReference>
<dbReference type="PANTHER" id="PTHR43357:SF4">
    <property type="entry name" value="INNER MEMBRANE ABC TRANSPORTER PERMEASE PROTEIN YDCV"/>
    <property type="match status" value="1"/>
</dbReference>
<feature type="transmembrane region" description="Helical" evidence="8">
    <location>
        <begin position="197"/>
        <end position="217"/>
    </location>
</feature>
<feature type="transmembrane region" description="Helical" evidence="8">
    <location>
        <begin position="448"/>
        <end position="467"/>
    </location>
</feature>
<dbReference type="EMBL" id="JMCC02000090">
    <property type="protein sequence ID" value="KIG13635.1"/>
    <property type="molecule type" value="Genomic_DNA"/>
</dbReference>
<dbReference type="InterPro" id="IPR000515">
    <property type="entry name" value="MetI-like"/>
</dbReference>
<dbReference type="Proteomes" id="UP000031599">
    <property type="component" value="Unassembled WGS sequence"/>
</dbReference>
<keyword evidence="3" id="KW-1003">Cell membrane</keyword>
<protein>
    <submittedName>
        <fullName evidence="10">Putrescine transport system permease protein PotI</fullName>
    </submittedName>
</protein>
<keyword evidence="7 8" id="KW-0472">Membrane</keyword>
<accession>A0A0C2CVI8</accession>
<feature type="transmembrane region" description="Helical" evidence="8">
    <location>
        <begin position="237"/>
        <end position="260"/>
    </location>
</feature>
<gene>
    <name evidence="10" type="ORF">DB30_07843</name>
</gene>
<feature type="transmembrane region" description="Helical" evidence="8">
    <location>
        <begin position="70"/>
        <end position="91"/>
    </location>
</feature>
<name>A0A0C2CVI8_9BACT</name>
<evidence type="ECO:0000259" key="9">
    <source>
        <dbReference type="PROSITE" id="PS50928"/>
    </source>
</evidence>
<evidence type="ECO:0000256" key="2">
    <source>
        <dbReference type="ARBA" id="ARBA00022448"/>
    </source>
</evidence>
<dbReference type="GO" id="GO:0005886">
    <property type="term" value="C:plasma membrane"/>
    <property type="evidence" value="ECO:0007669"/>
    <property type="project" value="UniProtKB-SubCell"/>
</dbReference>
<comment type="subcellular location">
    <subcellularLocation>
        <location evidence="1">Cell inner membrane</location>
        <topology evidence="1">Multi-pass membrane protein</topology>
    </subcellularLocation>
    <subcellularLocation>
        <location evidence="8">Cell membrane</location>
        <topology evidence="8">Multi-pass membrane protein</topology>
    </subcellularLocation>
</comment>
<evidence type="ECO:0000256" key="7">
    <source>
        <dbReference type="ARBA" id="ARBA00023136"/>
    </source>
</evidence>
<dbReference type="InterPro" id="IPR035906">
    <property type="entry name" value="MetI-like_sf"/>
</dbReference>
<feature type="domain" description="ABC transmembrane type-1" evidence="9">
    <location>
        <begin position="277"/>
        <end position="463"/>
    </location>
</feature>
<feature type="transmembrane region" description="Helical" evidence="8">
    <location>
        <begin position="272"/>
        <end position="300"/>
    </location>
</feature>
<reference evidence="10 11" key="1">
    <citation type="submission" date="2014-12" db="EMBL/GenBank/DDBJ databases">
        <title>Genome assembly of Enhygromyxa salina DSM 15201.</title>
        <authorList>
            <person name="Sharma G."/>
            <person name="Subramanian S."/>
        </authorList>
    </citation>
    <scope>NUCLEOTIDE SEQUENCE [LARGE SCALE GENOMIC DNA]</scope>
    <source>
        <strain evidence="10 11">DSM 15201</strain>
    </source>
</reference>
<evidence type="ECO:0000256" key="8">
    <source>
        <dbReference type="RuleBase" id="RU363032"/>
    </source>
</evidence>
<evidence type="ECO:0000313" key="10">
    <source>
        <dbReference type="EMBL" id="KIG13635.1"/>
    </source>
</evidence>
<evidence type="ECO:0000256" key="4">
    <source>
        <dbReference type="ARBA" id="ARBA00022519"/>
    </source>
</evidence>
<feature type="domain" description="ABC transmembrane type-1" evidence="9">
    <location>
        <begin position="42"/>
        <end position="217"/>
    </location>
</feature>
<sequence length="472" mass="48619">MLGVIAFVWLTLVVLLPLGLLVDAAWPFELRGVERAAIARVLLRGLGLSAIAAILSGALGLLLAQTVTPVVLLALLLVSRSVVAHAVLALGLTPGSLAAVVTLIIDVLPFAALVLGLRLRTRPLALIEAARDLGAGPLARAREIEWPHLRPAMLVACTWAFLQGLGDELAFEIAGGGHAYTPGLLIRDALIREQAPARAAVCVVVLIALALPCAWLITRELTAAQRSDWREVPAAPAWVRVAGHSVLALLLIAPVALVVGEHPVGLGPTDRLLAGLFVRSLGIAGVVAALATSAGFGLALASRQVPHPAWIGVAVLAPLAIPPSIHGLLTLGAGTALGLAPGPTLTVVAMLGPALALGFVTARLMTVVIPRALIDAAIDLGASVGERLRLVWLPLARPALIVAGVLTLAWVLGQAAIPAFTSGPGGDTLAVALTIHARAGSIALVRRWSLVLVLVPVLAVLTARALARWRPQ</sequence>
<dbReference type="Gene3D" id="1.10.3720.10">
    <property type="entry name" value="MetI-like"/>
    <property type="match status" value="2"/>
</dbReference>
<keyword evidence="5 8" id="KW-0812">Transmembrane</keyword>
<dbReference type="Pfam" id="PF00528">
    <property type="entry name" value="BPD_transp_1"/>
    <property type="match status" value="1"/>
</dbReference>
<evidence type="ECO:0000256" key="1">
    <source>
        <dbReference type="ARBA" id="ARBA00004429"/>
    </source>
</evidence>
<feature type="transmembrane region" description="Helical" evidence="8">
    <location>
        <begin position="347"/>
        <end position="369"/>
    </location>
</feature>
<dbReference type="SUPFAM" id="SSF161098">
    <property type="entry name" value="MetI-like"/>
    <property type="match status" value="2"/>
</dbReference>
<keyword evidence="4" id="KW-0997">Cell inner membrane</keyword>
<organism evidence="10 11">
    <name type="scientific">Enhygromyxa salina</name>
    <dbReference type="NCBI Taxonomy" id="215803"/>
    <lineage>
        <taxon>Bacteria</taxon>
        <taxon>Pseudomonadati</taxon>
        <taxon>Myxococcota</taxon>
        <taxon>Polyangia</taxon>
        <taxon>Nannocystales</taxon>
        <taxon>Nannocystaceae</taxon>
        <taxon>Enhygromyxa</taxon>
    </lineage>
</organism>
<dbReference type="AlphaFoldDB" id="A0A0C2CVI8"/>
<evidence type="ECO:0000313" key="11">
    <source>
        <dbReference type="Proteomes" id="UP000031599"/>
    </source>
</evidence>
<comment type="similarity">
    <text evidence="8">Belongs to the binding-protein-dependent transport system permease family.</text>
</comment>
<evidence type="ECO:0000256" key="5">
    <source>
        <dbReference type="ARBA" id="ARBA00022692"/>
    </source>
</evidence>
<feature type="transmembrane region" description="Helical" evidence="8">
    <location>
        <begin position="37"/>
        <end position="63"/>
    </location>
</feature>
<feature type="transmembrane region" description="Helical" evidence="8">
    <location>
        <begin position="97"/>
        <end position="117"/>
    </location>
</feature>
<evidence type="ECO:0000256" key="3">
    <source>
        <dbReference type="ARBA" id="ARBA00022475"/>
    </source>
</evidence>
<feature type="transmembrane region" description="Helical" evidence="8">
    <location>
        <begin position="390"/>
        <end position="412"/>
    </location>
</feature>
<dbReference type="PANTHER" id="PTHR43357">
    <property type="entry name" value="INNER MEMBRANE ABC TRANSPORTER PERMEASE PROTEIN YDCV"/>
    <property type="match status" value="1"/>
</dbReference>
<comment type="caution">
    <text evidence="10">The sequence shown here is derived from an EMBL/GenBank/DDBJ whole genome shotgun (WGS) entry which is preliminary data.</text>
</comment>
<dbReference type="PROSITE" id="PS50928">
    <property type="entry name" value="ABC_TM1"/>
    <property type="match status" value="2"/>
</dbReference>
<dbReference type="CDD" id="cd06261">
    <property type="entry name" value="TM_PBP2"/>
    <property type="match status" value="2"/>
</dbReference>
<keyword evidence="2 8" id="KW-0813">Transport</keyword>
<evidence type="ECO:0000256" key="6">
    <source>
        <dbReference type="ARBA" id="ARBA00022989"/>
    </source>
</evidence>
<proteinExistence type="inferred from homology"/>
<keyword evidence="6 8" id="KW-1133">Transmembrane helix</keyword>